<keyword evidence="6" id="KW-1185">Reference proteome</keyword>
<keyword evidence="1" id="KW-0805">Transcription regulation</keyword>
<dbReference type="InterPro" id="IPR050204">
    <property type="entry name" value="AraC_XylS_family_regulators"/>
</dbReference>
<reference evidence="5 6" key="1">
    <citation type="submission" date="2007-01" db="EMBL/GenBank/DDBJ databases">
        <authorList>
            <person name="Haygood M."/>
            <person name="Podell S."/>
            <person name="Anderson C."/>
            <person name="Hopkinson B."/>
            <person name="Roe K."/>
            <person name="Barbeau K."/>
            <person name="Gaasterland T."/>
            <person name="Ferriera S."/>
            <person name="Johnson J."/>
            <person name="Kravitz S."/>
            <person name="Beeson K."/>
            <person name="Sutton G."/>
            <person name="Rogers Y.-H."/>
            <person name="Friedman R."/>
            <person name="Frazier M."/>
            <person name="Venter J.C."/>
        </authorList>
    </citation>
    <scope>NUCLEOTIDE SEQUENCE [LARGE SCALE GENOMIC DNA]</scope>
    <source>
        <strain evidence="5 6">ATCC 23134</strain>
    </source>
</reference>
<dbReference type="AlphaFoldDB" id="A1ZJR6"/>
<dbReference type="GO" id="GO:0043565">
    <property type="term" value="F:sequence-specific DNA binding"/>
    <property type="evidence" value="ECO:0007669"/>
    <property type="project" value="InterPro"/>
</dbReference>
<evidence type="ECO:0000256" key="2">
    <source>
        <dbReference type="ARBA" id="ARBA00023125"/>
    </source>
</evidence>
<dbReference type="OrthoDB" id="642439at2"/>
<dbReference type="InterPro" id="IPR009057">
    <property type="entry name" value="Homeodomain-like_sf"/>
</dbReference>
<dbReference type="PROSITE" id="PS01124">
    <property type="entry name" value="HTH_ARAC_FAMILY_2"/>
    <property type="match status" value="1"/>
</dbReference>
<accession>A1ZJR6</accession>
<organism evidence="5 6">
    <name type="scientific">Microscilla marina ATCC 23134</name>
    <dbReference type="NCBI Taxonomy" id="313606"/>
    <lineage>
        <taxon>Bacteria</taxon>
        <taxon>Pseudomonadati</taxon>
        <taxon>Bacteroidota</taxon>
        <taxon>Cytophagia</taxon>
        <taxon>Cytophagales</taxon>
        <taxon>Microscillaceae</taxon>
        <taxon>Microscilla</taxon>
    </lineage>
</organism>
<dbReference type="InterPro" id="IPR018060">
    <property type="entry name" value="HTH_AraC"/>
</dbReference>
<dbReference type="SUPFAM" id="SSF46689">
    <property type="entry name" value="Homeodomain-like"/>
    <property type="match status" value="1"/>
</dbReference>
<evidence type="ECO:0000259" key="4">
    <source>
        <dbReference type="PROSITE" id="PS01124"/>
    </source>
</evidence>
<keyword evidence="3" id="KW-0804">Transcription</keyword>
<sequence length="249" mass="27972">MMTTDFFIMILGEAVASPKELSKLRAFQPELLCFAASEFTDQHISFLRTTQTPELTANDCNICQEAKNQAMKNPQTTVILHKSATGQLNLLSFRQAAGGCHHSKKSLVEKLAEIEEMLFGYRQVSQLQPLLCQAIVHHTLSDKDRNWIKSLENAIEQHLRQASLKVEELASIACLSKRQLNRRLQSVLGVTPAQLIREVQLQLAWQELANGKPESVIQVALNSGFEHASTFSTLFKQRFGRSPKQCLAQ</sequence>
<comment type="caution">
    <text evidence="5">The sequence shown here is derived from an EMBL/GenBank/DDBJ whole genome shotgun (WGS) entry which is preliminary data.</text>
</comment>
<dbReference type="SMART" id="SM00342">
    <property type="entry name" value="HTH_ARAC"/>
    <property type="match status" value="1"/>
</dbReference>
<keyword evidence="2" id="KW-0238">DNA-binding</keyword>
<evidence type="ECO:0000256" key="3">
    <source>
        <dbReference type="ARBA" id="ARBA00023163"/>
    </source>
</evidence>
<evidence type="ECO:0000256" key="1">
    <source>
        <dbReference type="ARBA" id="ARBA00023015"/>
    </source>
</evidence>
<dbReference type="eggNOG" id="COG2207">
    <property type="taxonomic scope" value="Bacteria"/>
</dbReference>
<dbReference type="EMBL" id="AAWS01000011">
    <property type="protein sequence ID" value="EAY29369.1"/>
    <property type="molecule type" value="Genomic_DNA"/>
</dbReference>
<evidence type="ECO:0000313" key="5">
    <source>
        <dbReference type="EMBL" id="EAY29369.1"/>
    </source>
</evidence>
<evidence type="ECO:0000313" key="6">
    <source>
        <dbReference type="Proteomes" id="UP000004095"/>
    </source>
</evidence>
<dbReference type="Proteomes" id="UP000004095">
    <property type="component" value="Unassembled WGS sequence"/>
</dbReference>
<protein>
    <submittedName>
        <fullName evidence="5">Transcriptional regulator, AraC family protein</fullName>
    </submittedName>
</protein>
<gene>
    <name evidence="5" type="ORF">M23134_01425</name>
</gene>
<dbReference type="PANTHER" id="PTHR46796">
    <property type="entry name" value="HTH-TYPE TRANSCRIPTIONAL ACTIVATOR RHAS-RELATED"/>
    <property type="match status" value="1"/>
</dbReference>
<dbReference type="Pfam" id="PF12833">
    <property type="entry name" value="HTH_18"/>
    <property type="match status" value="1"/>
</dbReference>
<feature type="domain" description="HTH araC/xylS-type" evidence="4">
    <location>
        <begin position="149"/>
        <end position="249"/>
    </location>
</feature>
<dbReference type="RefSeq" id="WP_002696380.1">
    <property type="nucleotide sequence ID" value="NZ_AAWS01000011.1"/>
</dbReference>
<dbReference type="GO" id="GO:0003700">
    <property type="term" value="F:DNA-binding transcription factor activity"/>
    <property type="evidence" value="ECO:0007669"/>
    <property type="project" value="InterPro"/>
</dbReference>
<dbReference type="Gene3D" id="1.10.10.60">
    <property type="entry name" value="Homeodomain-like"/>
    <property type="match status" value="1"/>
</dbReference>
<dbReference type="PANTHER" id="PTHR46796:SF6">
    <property type="entry name" value="ARAC SUBFAMILY"/>
    <property type="match status" value="1"/>
</dbReference>
<name>A1ZJR6_MICM2</name>
<proteinExistence type="predicted"/>